<evidence type="ECO:0000256" key="5">
    <source>
        <dbReference type="ARBA" id="ARBA00022989"/>
    </source>
</evidence>
<dbReference type="KEGG" id="cbq:AL705_00090"/>
<evidence type="ECO:0000256" key="6">
    <source>
        <dbReference type="ARBA" id="ARBA00023136"/>
    </source>
</evidence>
<keyword evidence="13" id="KW-1185">Reference proteome</keyword>
<comment type="subcellular location">
    <subcellularLocation>
        <location evidence="1">Cell membrane</location>
        <topology evidence="1">Multi-pass membrane protein</topology>
    </subcellularLocation>
</comment>
<evidence type="ECO:0000256" key="8">
    <source>
        <dbReference type="SAM" id="Phobius"/>
    </source>
</evidence>
<dbReference type="EMBL" id="CP012390">
    <property type="protein sequence ID" value="ALE18398.1"/>
    <property type="molecule type" value="Genomic_DNA"/>
</dbReference>
<keyword evidence="4 8" id="KW-0812">Transmembrane</keyword>
<keyword evidence="6 8" id="KW-0472">Membrane</keyword>
<feature type="transmembrane region" description="Helical" evidence="8">
    <location>
        <begin position="204"/>
        <end position="222"/>
    </location>
</feature>
<dbReference type="OrthoDB" id="4394033at2"/>
<organism evidence="10 12">
    <name type="scientific">Lawsonella clevelandensis</name>
    <dbReference type="NCBI Taxonomy" id="1528099"/>
    <lineage>
        <taxon>Bacteria</taxon>
        <taxon>Bacillati</taxon>
        <taxon>Actinomycetota</taxon>
        <taxon>Actinomycetes</taxon>
        <taxon>Mycobacteriales</taxon>
        <taxon>Lawsonellaceae</taxon>
        <taxon>Lawsonella</taxon>
    </lineage>
</organism>
<dbReference type="RefSeq" id="WP_053961277.1">
    <property type="nucleotide sequence ID" value="NZ_CAJPTR010000002.1"/>
</dbReference>
<dbReference type="Pfam" id="PF01757">
    <property type="entry name" value="Acyl_transf_3"/>
    <property type="match status" value="1"/>
</dbReference>
<keyword evidence="3" id="KW-1003">Cell membrane</keyword>
<feature type="transmembrane region" description="Helical" evidence="8">
    <location>
        <begin position="51"/>
        <end position="70"/>
    </location>
</feature>
<dbReference type="PANTHER" id="PTHR40074">
    <property type="entry name" value="O-ACETYLTRANSFERASE WECH"/>
    <property type="match status" value="1"/>
</dbReference>
<dbReference type="Proteomes" id="UP000324288">
    <property type="component" value="Chromosome"/>
</dbReference>
<feature type="transmembrane region" description="Helical" evidence="8">
    <location>
        <begin position="149"/>
        <end position="167"/>
    </location>
</feature>
<keyword evidence="5 8" id="KW-1133">Transmembrane helix</keyword>
<feature type="domain" description="Acyltransferase 3" evidence="9">
    <location>
        <begin position="11"/>
        <end position="337"/>
    </location>
</feature>
<feature type="transmembrane region" description="Helical" evidence="8">
    <location>
        <begin position="173"/>
        <end position="192"/>
    </location>
</feature>
<protein>
    <recommendedName>
        <fullName evidence="9">Acyltransferase 3 domain-containing protein</fullName>
    </recommendedName>
</protein>
<evidence type="ECO:0000256" key="4">
    <source>
        <dbReference type="ARBA" id="ARBA00022692"/>
    </source>
</evidence>
<dbReference type="STRING" id="1528099.AL705_00090"/>
<dbReference type="AlphaFoldDB" id="A0A0M4MYP4"/>
<evidence type="ECO:0000256" key="3">
    <source>
        <dbReference type="ARBA" id="ARBA00022475"/>
    </source>
</evidence>
<accession>A0A0M4MYP4</accession>
<dbReference type="GO" id="GO:0005886">
    <property type="term" value="C:plasma membrane"/>
    <property type="evidence" value="ECO:0007669"/>
    <property type="project" value="UniProtKB-SubCell"/>
</dbReference>
<feature type="transmembrane region" description="Helical" evidence="8">
    <location>
        <begin position="234"/>
        <end position="253"/>
    </location>
</feature>
<reference evidence="11 13" key="3">
    <citation type="submission" date="2019-04" db="EMBL/GenBank/DDBJ databases">
        <authorList>
            <person name="Seth-Smith MB H."/>
            <person name="Seth-Smith H."/>
        </authorList>
    </citation>
    <scope>NUCLEOTIDE SEQUENCE [LARGE SCALE GENOMIC DNA]</scope>
    <source>
        <strain evidence="11">USB-603019</strain>
    </source>
</reference>
<proteinExistence type="inferred from homology"/>
<gene>
    <name evidence="10" type="ORF">AL705_00090</name>
    <name evidence="11" type="ORF">LC603019_00021</name>
</gene>
<evidence type="ECO:0000259" key="9">
    <source>
        <dbReference type="Pfam" id="PF01757"/>
    </source>
</evidence>
<evidence type="ECO:0000313" key="13">
    <source>
        <dbReference type="Proteomes" id="UP000324288"/>
    </source>
</evidence>
<dbReference type="Proteomes" id="UP000068137">
    <property type="component" value="Chromosome"/>
</dbReference>
<evidence type="ECO:0000256" key="2">
    <source>
        <dbReference type="ARBA" id="ARBA00007400"/>
    </source>
</evidence>
<dbReference type="EMBL" id="LR584267">
    <property type="protein sequence ID" value="VHN99431.1"/>
    <property type="molecule type" value="Genomic_DNA"/>
</dbReference>
<evidence type="ECO:0000313" key="12">
    <source>
        <dbReference type="Proteomes" id="UP000068137"/>
    </source>
</evidence>
<feature type="transmembrane region" description="Helical" evidence="8">
    <location>
        <begin position="124"/>
        <end position="142"/>
    </location>
</feature>
<dbReference type="GO" id="GO:0009246">
    <property type="term" value="P:enterobacterial common antigen biosynthetic process"/>
    <property type="evidence" value="ECO:0007669"/>
    <property type="project" value="TreeGrafter"/>
</dbReference>
<name>A0A0M4MYP4_9ACTN</name>
<dbReference type="GO" id="GO:0016413">
    <property type="term" value="F:O-acetyltransferase activity"/>
    <property type="evidence" value="ECO:0007669"/>
    <property type="project" value="TreeGrafter"/>
</dbReference>
<sequence>MADKPVKPRVVWVDIAKGISILTVVFLHLSTWGIDTGNSPGLWYNVSANFVHLRLPLFFMVSGLFAAKIRRFTFAELIVKRTWLWGVPFILWGAIVLLASHFIRGTSLDHFWSQWGRGIIFPENGIWFLMALLVFTFVIWVCRHVRGRYVLAVSFALTLIAPFIGGSAQAGPLWSWTRLAMYFSSYCIGLYGREIVIRVAAKSRWYHALILFALLIVMEKGYRYINNEFLHTSANILLIGYGLITGVAIAVALDGTYFGKLLSYIGRHTLEIYLLNEILVWVFYKDIFPLIDIHTGSDLSTWQEGELFMNPRGVLSSMNFWAPLIGLVFVTGVSLLIRELVRGSRLDYVFTPPTFAWMTRWVEESIARRAQRHAEARAQAASQGRQYQPENDEALLAEPDATTELLASEKGLLEERAAHHHNDGDDHARRSQSSHQREQEC</sequence>
<feature type="transmembrane region" description="Helical" evidence="8">
    <location>
        <begin position="265"/>
        <end position="284"/>
    </location>
</feature>
<feature type="transmembrane region" description="Helical" evidence="8">
    <location>
        <begin position="12"/>
        <end position="31"/>
    </location>
</feature>
<feature type="compositionally biased region" description="Basic and acidic residues" evidence="7">
    <location>
        <begin position="411"/>
        <end position="441"/>
    </location>
</feature>
<reference evidence="10" key="2">
    <citation type="journal article" date="2016" name="Int. J. Syst. Evol. Microbiol.">
        <title>Lawsonella clevelandensis gen. nov., sp. nov., a new member of the suborder Corynebacterineae isolated from human abscesses.</title>
        <authorList>
            <person name="Bell M.E."/>
            <person name="Bernard K.A."/>
            <person name="Harrington S.M."/>
            <person name="Patel N.B."/>
            <person name="Tucker T.A."/>
            <person name="Metcalfe M.G."/>
            <person name="McQuiston J.R."/>
        </authorList>
    </citation>
    <scope>NUCLEOTIDE SEQUENCE</scope>
    <source>
        <strain evidence="10">X1698</strain>
    </source>
</reference>
<evidence type="ECO:0000256" key="1">
    <source>
        <dbReference type="ARBA" id="ARBA00004651"/>
    </source>
</evidence>
<evidence type="ECO:0000313" key="10">
    <source>
        <dbReference type="EMBL" id="ALE18398.1"/>
    </source>
</evidence>
<reference evidence="10 12" key="1">
    <citation type="journal article" date="2015" name="Genome Announc.">
        <title>Complete Genome Sequences for Two Strains of a Novel Fastidious, Partially Acid-Fast, Gram-Positive Corynebacterineae Bacterium, Derived from Human Clinical Samples.</title>
        <authorList>
            <person name="Nicholson A.C."/>
            <person name="Bell M."/>
            <person name="Humrighouse B.W."/>
            <person name="McQuiston J.R."/>
        </authorList>
    </citation>
    <scope>NUCLEOTIDE SEQUENCE [LARGE SCALE GENOMIC DNA]</scope>
    <source>
        <strain evidence="10 12">X1698</strain>
    </source>
</reference>
<feature type="region of interest" description="Disordered" evidence="7">
    <location>
        <begin position="373"/>
        <end position="441"/>
    </location>
</feature>
<comment type="similarity">
    <text evidence="2">Belongs to the acyltransferase 3 family.</text>
</comment>
<dbReference type="PANTHER" id="PTHR40074:SF2">
    <property type="entry name" value="O-ACETYLTRANSFERASE WECH"/>
    <property type="match status" value="1"/>
</dbReference>
<feature type="transmembrane region" description="Helical" evidence="8">
    <location>
        <begin position="318"/>
        <end position="337"/>
    </location>
</feature>
<evidence type="ECO:0000313" key="11">
    <source>
        <dbReference type="EMBL" id="VHN99431.1"/>
    </source>
</evidence>
<feature type="compositionally biased region" description="Low complexity" evidence="7">
    <location>
        <begin position="377"/>
        <end position="388"/>
    </location>
</feature>
<feature type="transmembrane region" description="Helical" evidence="8">
    <location>
        <begin position="82"/>
        <end position="104"/>
    </location>
</feature>
<evidence type="ECO:0000256" key="7">
    <source>
        <dbReference type="SAM" id="MobiDB-lite"/>
    </source>
</evidence>
<dbReference type="InterPro" id="IPR002656">
    <property type="entry name" value="Acyl_transf_3_dom"/>
</dbReference>